<dbReference type="InterPro" id="IPR016181">
    <property type="entry name" value="Acyl_CoA_acyltransferase"/>
</dbReference>
<evidence type="ECO:0000256" key="1">
    <source>
        <dbReference type="ARBA" id="ARBA00022679"/>
    </source>
</evidence>
<dbReference type="Proteomes" id="UP001589703">
    <property type="component" value="Unassembled WGS sequence"/>
</dbReference>
<gene>
    <name evidence="4" type="ORF">ACFFRO_29955</name>
</gene>
<evidence type="ECO:0000256" key="2">
    <source>
        <dbReference type="ARBA" id="ARBA00023315"/>
    </source>
</evidence>
<evidence type="ECO:0000313" key="5">
    <source>
        <dbReference type="Proteomes" id="UP001589703"/>
    </source>
</evidence>
<keyword evidence="5" id="KW-1185">Reference proteome</keyword>
<dbReference type="PROSITE" id="PS51186">
    <property type="entry name" value="GNAT"/>
    <property type="match status" value="1"/>
</dbReference>
<dbReference type="EC" id="2.3.-.-" evidence="4"/>
<keyword evidence="1 4" id="KW-0808">Transferase</keyword>
<dbReference type="RefSeq" id="WP_385860337.1">
    <property type="nucleotide sequence ID" value="NZ_JBHMAR010000084.1"/>
</dbReference>
<proteinExistence type="predicted"/>
<dbReference type="GO" id="GO:0016746">
    <property type="term" value="F:acyltransferase activity"/>
    <property type="evidence" value="ECO:0007669"/>
    <property type="project" value="UniProtKB-KW"/>
</dbReference>
<sequence>MTAQESRQIIVRSATERDIPGLVECAAALFAEDAGSHDPAVNTNWPHEYGSGRFSTGVSDPGRLILVAVDRGDNVVGYLTGTINEPTAMTTITTATLTAMWVRPELRGRGTGGELVQQFLTWAREQRAERAEVTAYTANEGARSFYARHGFISHSVTAVNPLNGAD</sequence>
<dbReference type="Pfam" id="PF00583">
    <property type="entry name" value="Acetyltransf_1"/>
    <property type="match status" value="1"/>
</dbReference>
<evidence type="ECO:0000313" key="4">
    <source>
        <dbReference type="EMBL" id="MFB9739290.1"/>
    </source>
</evidence>
<evidence type="ECO:0000259" key="3">
    <source>
        <dbReference type="PROSITE" id="PS51186"/>
    </source>
</evidence>
<dbReference type="InterPro" id="IPR000182">
    <property type="entry name" value="GNAT_dom"/>
</dbReference>
<keyword evidence="2 4" id="KW-0012">Acyltransferase</keyword>
<reference evidence="4 5" key="1">
    <citation type="submission" date="2024-09" db="EMBL/GenBank/DDBJ databases">
        <authorList>
            <person name="Sun Q."/>
            <person name="Mori K."/>
        </authorList>
    </citation>
    <scope>NUCLEOTIDE SEQUENCE [LARGE SCALE GENOMIC DNA]</scope>
    <source>
        <strain evidence="4 5">JCM 10918</strain>
    </source>
</reference>
<comment type="caution">
    <text evidence="4">The sequence shown here is derived from an EMBL/GenBank/DDBJ whole genome shotgun (WGS) entry which is preliminary data.</text>
</comment>
<dbReference type="CDD" id="cd04301">
    <property type="entry name" value="NAT_SF"/>
    <property type="match status" value="1"/>
</dbReference>
<dbReference type="PANTHER" id="PTHR43877">
    <property type="entry name" value="AMINOALKYLPHOSPHONATE N-ACETYLTRANSFERASE-RELATED-RELATED"/>
    <property type="match status" value="1"/>
</dbReference>
<organism evidence="4 5">
    <name type="scientific">Streptomyces thermocoprophilus</name>
    <dbReference type="NCBI Taxonomy" id="78356"/>
    <lineage>
        <taxon>Bacteria</taxon>
        <taxon>Bacillati</taxon>
        <taxon>Actinomycetota</taxon>
        <taxon>Actinomycetes</taxon>
        <taxon>Kitasatosporales</taxon>
        <taxon>Streptomycetaceae</taxon>
        <taxon>Streptomyces</taxon>
    </lineage>
</organism>
<dbReference type="EMBL" id="JBHMAR010000084">
    <property type="protein sequence ID" value="MFB9739290.1"/>
    <property type="molecule type" value="Genomic_DNA"/>
</dbReference>
<dbReference type="InterPro" id="IPR050832">
    <property type="entry name" value="Bact_Acetyltransf"/>
</dbReference>
<dbReference type="Gene3D" id="3.40.630.30">
    <property type="match status" value="1"/>
</dbReference>
<protein>
    <submittedName>
        <fullName evidence="4">GNAT family N-acetyltransferase</fullName>
        <ecNumber evidence="4">2.3.-.-</ecNumber>
    </submittedName>
</protein>
<accession>A0ABV5VNL8</accession>
<dbReference type="SUPFAM" id="SSF55729">
    <property type="entry name" value="Acyl-CoA N-acyltransferases (Nat)"/>
    <property type="match status" value="1"/>
</dbReference>
<name>A0ABV5VNL8_9ACTN</name>
<feature type="domain" description="N-acetyltransferase" evidence="3">
    <location>
        <begin position="9"/>
        <end position="166"/>
    </location>
</feature>
<dbReference type="PANTHER" id="PTHR43877:SF2">
    <property type="entry name" value="AMINOALKYLPHOSPHONATE N-ACETYLTRANSFERASE-RELATED"/>
    <property type="match status" value="1"/>
</dbReference>